<evidence type="ECO:0000313" key="2">
    <source>
        <dbReference type="Proteomes" id="UP001597417"/>
    </source>
</evidence>
<reference evidence="2" key="1">
    <citation type="journal article" date="2019" name="Int. J. Syst. Evol. Microbiol.">
        <title>The Global Catalogue of Microorganisms (GCM) 10K type strain sequencing project: providing services to taxonomists for standard genome sequencing and annotation.</title>
        <authorList>
            <consortium name="The Broad Institute Genomics Platform"/>
            <consortium name="The Broad Institute Genome Sequencing Center for Infectious Disease"/>
            <person name="Wu L."/>
            <person name="Ma J."/>
        </authorList>
    </citation>
    <scope>NUCLEOTIDE SEQUENCE [LARGE SCALE GENOMIC DNA]</scope>
    <source>
        <strain evidence="2">CGMCC 4.7645</strain>
    </source>
</reference>
<dbReference type="EMBL" id="JBHUKR010000021">
    <property type="protein sequence ID" value="MFD2420950.1"/>
    <property type="molecule type" value="Genomic_DNA"/>
</dbReference>
<dbReference type="RefSeq" id="WP_378269270.1">
    <property type="nucleotide sequence ID" value="NZ_JBHUKR010000021.1"/>
</dbReference>
<dbReference type="Pfam" id="PF05331">
    <property type="entry name" value="DUF742"/>
    <property type="match status" value="1"/>
</dbReference>
<proteinExistence type="predicted"/>
<dbReference type="InterPro" id="IPR007995">
    <property type="entry name" value="DUF742"/>
</dbReference>
<evidence type="ECO:0000313" key="1">
    <source>
        <dbReference type="EMBL" id="MFD2420950.1"/>
    </source>
</evidence>
<comment type="caution">
    <text evidence="1">The sequence shown here is derived from an EMBL/GenBank/DDBJ whole genome shotgun (WGS) entry which is preliminary data.</text>
</comment>
<dbReference type="PANTHER" id="PTHR36221">
    <property type="entry name" value="DUF742 DOMAIN-CONTAINING PROTEIN"/>
    <property type="match status" value="1"/>
</dbReference>
<keyword evidence="2" id="KW-1185">Reference proteome</keyword>
<accession>A0ABW5G1W8</accession>
<sequence>MSDPGDDEYHDWPVRPYMMTGGRAHPSRNTIRPETLVIANPDRPLTVSATRQQRALVGVCRGLLSLAEAAAHLGLPVSLVAVMVSDLADTGHLLVRSATPRASADRALLRKVLDGLRKL</sequence>
<dbReference type="Proteomes" id="UP001597417">
    <property type="component" value="Unassembled WGS sequence"/>
</dbReference>
<dbReference type="PANTHER" id="PTHR36221:SF1">
    <property type="entry name" value="DUF742 DOMAIN-CONTAINING PROTEIN"/>
    <property type="match status" value="1"/>
</dbReference>
<organism evidence="1 2">
    <name type="scientific">Amycolatopsis pigmentata</name>
    <dbReference type="NCBI Taxonomy" id="450801"/>
    <lineage>
        <taxon>Bacteria</taxon>
        <taxon>Bacillati</taxon>
        <taxon>Actinomycetota</taxon>
        <taxon>Actinomycetes</taxon>
        <taxon>Pseudonocardiales</taxon>
        <taxon>Pseudonocardiaceae</taxon>
        <taxon>Amycolatopsis</taxon>
    </lineage>
</organism>
<gene>
    <name evidence="1" type="ORF">ACFSXZ_31930</name>
</gene>
<protein>
    <submittedName>
        <fullName evidence="1">DUF742 domain-containing protein</fullName>
    </submittedName>
</protein>
<name>A0ABW5G1W8_9PSEU</name>